<dbReference type="InterPro" id="IPR001305">
    <property type="entry name" value="HSP_DnaJ_Cys-rich_dom"/>
</dbReference>
<feature type="domain" description="CR-type" evidence="2">
    <location>
        <begin position="1"/>
        <end position="73"/>
    </location>
</feature>
<accession>A0A5J4UHA4</accession>
<keyword evidence="1" id="KW-0863">Zinc-finger</keyword>
<sequence>MICSACNGRGERNKEGQSVFKEQCKPCRGKGSLKQNESVCSSCGGRGERNREGQTMLKEKCKPCKGEGRLTSNIKVCMSCCGRGERNREGQTLLKKTCKICQGYGRIVHPIPIQKAPVNIIVGFHQTNSNAAQLILKNGFKPGNGGIAGGGIYFALNKDDTNQKAHHHGTILRADVDVGRAKIMTRFDHSLTGARLADEGYDSVFLPTGDGSNLSANEYVIYDPNTFNMCDCARKLLNDQFRLEFIVIQKFGA</sequence>
<dbReference type="GO" id="GO:0031072">
    <property type="term" value="F:heat shock protein binding"/>
    <property type="evidence" value="ECO:0007669"/>
    <property type="project" value="InterPro"/>
</dbReference>
<keyword evidence="1" id="KW-0862">Zinc</keyword>
<dbReference type="Gene3D" id="3.90.228.10">
    <property type="match status" value="1"/>
</dbReference>
<dbReference type="GO" id="GO:0008270">
    <property type="term" value="F:zinc ion binding"/>
    <property type="evidence" value="ECO:0007669"/>
    <property type="project" value="UniProtKB-KW"/>
</dbReference>
<dbReference type="GO" id="GO:0051082">
    <property type="term" value="F:unfolded protein binding"/>
    <property type="evidence" value="ECO:0007669"/>
    <property type="project" value="InterPro"/>
</dbReference>
<gene>
    <name evidence="3" type="ORF">EZS28_035172</name>
</gene>
<comment type="caution">
    <text evidence="3">The sequence shown here is derived from an EMBL/GenBank/DDBJ whole genome shotgun (WGS) entry which is preliminary data.</text>
</comment>
<proteinExistence type="predicted"/>
<dbReference type="InterPro" id="IPR036410">
    <property type="entry name" value="HSP_DnaJ_Cys-rich_dom_sf"/>
</dbReference>
<keyword evidence="1" id="KW-0479">Metal-binding</keyword>
<protein>
    <recommendedName>
        <fullName evidence="2">CR-type domain-containing protein</fullName>
    </recommendedName>
</protein>
<dbReference type="SUPFAM" id="SSF57938">
    <property type="entry name" value="DnaJ/Hsp40 cysteine-rich domain"/>
    <property type="match status" value="1"/>
</dbReference>
<reference evidence="3 4" key="1">
    <citation type="submission" date="2019-03" db="EMBL/GenBank/DDBJ databases">
        <title>Single cell metagenomics reveals metabolic interactions within the superorganism composed of flagellate Streblomastix strix and complex community of Bacteroidetes bacteria on its surface.</title>
        <authorList>
            <person name="Treitli S.C."/>
            <person name="Kolisko M."/>
            <person name="Husnik F."/>
            <person name="Keeling P."/>
            <person name="Hampl V."/>
        </authorList>
    </citation>
    <scope>NUCLEOTIDE SEQUENCE [LARGE SCALE GENOMIC DNA]</scope>
    <source>
        <strain evidence="3">ST1C</strain>
    </source>
</reference>
<feature type="zinc finger region" description="CR-type" evidence="1">
    <location>
        <begin position="1"/>
        <end position="73"/>
    </location>
</feature>
<evidence type="ECO:0000259" key="2">
    <source>
        <dbReference type="PROSITE" id="PS51188"/>
    </source>
</evidence>
<dbReference type="SUPFAM" id="SSF56399">
    <property type="entry name" value="ADP-ribosylation"/>
    <property type="match status" value="1"/>
</dbReference>
<evidence type="ECO:0000313" key="4">
    <source>
        <dbReference type="Proteomes" id="UP000324800"/>
    </source>
</evidence>
<dbReference type="Gene3D" id="2.10.230.10">
    <property type="entry name" value="Heat shock protein DnaJ, cysteine-rich domain"/>
    <property type="match status" value="1"/>
</dbReference>
<dbReference type="Proteomes" id="UP000324800">
    <property type="component" value="Unassembled WGS sequence"/>
</dbReference>
<evidence type="ECO:0000313" key="3">
    <source>
        <dbReference type="EMBL" id="KAA6369302.1"/>
    </source>
</evidence>
<name>A0A5J4UHA4_9EUKA</name>
<evidence type="ECO:0000256" key="1">
    <source>
        <dbReference type="PROSITE-ProRule" id="PRU00546"/>
    </source>
</evidence>
<dbReference type="PROSITE" id="PS51188">
    <property type="entry name" value="ZF_CR"/>
    <property type="match status" value="1"/>
</dbReference>
<dbReference type="AlphaFoldDB" id="A0A5J4UHA4"/>
<organism evidence="3 4">
    <name type="scientific">Streblomastix strix</name>
    <dbReference type="NCBI Taxonomy" id="222440"/>
    <lineage>
        <taxon>Eukaryota</taxon>
        <taxon>Metamonada</taxon>
        <taxon>Preaxostyla</taxon>
        <taxon>Oxymonadida</taxon>
        <taxon>Streblomastigidae</taxon>
        <taxon>Streblomastix</taxon>
    </lineage>
</organism>
<dbReference type="EMBL" id="SNRW01016501">
    <property type="protein sequence ID" value="KAA6369302.1"/>
    <property type="molecule type" value="Genomic_DNA"/>
</dbReference>